<proteinExistence type="predicted"/>
<evidence type="ECO:0000313" key="1">
    <source>
        <dbReference type="EMBL" id="MPN62350.1"/>
    </source>
</evidence>
<name>A0A645JGV9_9ZZZZ</name>
<comment type="caution">
    <text evidence="1">The sequence shown here is derived from an EMBL/GenBank/DDBJ whole genome shotgun (WGS) entry which is preliminary data.</text>
</comment>
<reference evidence="1" key="1">
    <citation type="submission" date="2019-08" db="EMBL/GenBank/DDBJ databases">
        <authorList>
            <person name="Kucharzyk K."/>
            <person name="Murdoch R.W."/>
            <person name="Higgins S."/>
            <person name="Loffler F."/>
        </authorList>
    </citation>
    <scope>NUCLEOTIDE SEQUENCE</scope>
</reference>
<dbReference type="AlphaFoldDB" id="A0A645JGV9"/>
<gene>
    <name evidence="1" type="ORF">SDC9_210097</name>
</gene>
<protein>
    <submittedName>
        <fullName evidence="1">Uncharacterized protein</fullName>
    </submittedName>
</protein>
<accession>A0A645JGV9</accession>
<organism evidence="1">
    <name type="scientific">bioreactor metagenome</name>
    <dbReference type="NCBI Taxonomy" id="1076179"/>
    <lineage>
        <taxon>unclassified sequences</taxon>
        <taxon>metagenomes</taxon>
        <taxon>ecological metagenomes</taxon>
    </lineage>
</organism>
<dbReference type="EMBL" id="VSSQ01140224">
    <property type="protein sequence ID" value="MPN62350.1"/>
    <property type="molecule type" value="Genomic_DNA"/>
</dbReference>
<sequence length="32" mass="3797">MIPAIVKVQRIVYVFEGHIRKQVDGRFKDKKP</sequence>